<dbReference type="STRING" id="1453498.LG45_09370"/>
<feature type="compositionally biased region" description="Low complexity" evidence="1">
    <location>
        <begin position="254"/>
        <end position="265"/>
    </location>
</feature>
<organism evidence="2 3">
    <name type="scientific">Flavobacterium aquatile LMG 4008 = ATCC 11947</name>
    <dbReference type="NCBI Taxonomy" id="1453498"/>
    <lineage>
        <taxon>Bacteria</taxon>
        <taxon>Pseudomonadati</taxon>
        <taxon>Bacteroidota</taxon>
        <taxon>Flavobacteriia</taxon>
        <taxon>Flavobacteriales</taxon>
        <taxon>Flavobacteriaceae</taxon>
        <taxon>Flavobacterium</taxon>
    </lineage>
</organism>
<keyword evidence="3" id="KW-1185">Reference proteome</keyword>
<feature type="compositionally biased region" description="Polar residues" evidence="1">
    <location>
        <begin position="242"/>
        <end position="253"/>
    </location>
</feature>
<comment type="caution">
    <text evidence="2">The sequence shown here is derived from an EMBL/GenBank/DDBJ whole genome shotgun (WGS) entry which is preliminary data.</text>
</comment>
<feature type="compositionally biased region" description="Polar residues" evidence="1">
    <location>
        <begin position="266"/>
        <end position="285"/>
    </location>
</feature>
<proteinExistence type="predicted"/>
<evidence type="ECO:0000313" key="2">
    <source>
        <dbReference type="EMBL" id="KGD68478.1"/>
    </source>
</evidence>
<sequence length="320" mass="36097">MKTNYFIKEKSSIYTLFGLLALVVTSCGSYQNKSYYDNDGIYGGDEKRVASETNSNNAYYKEYFSSLNKENEEIFTNVDEYNSYPNDTVNRATARVENTSYSSWGSNPSSNITVNIYDNGWGYGGWNNWYGNNWGWNSWYGPSFGFGWNNWYGPGWGYYGGWYGNNWGWGYNSWYGNNWGWNNNWYGNNYAYSYGRRDSRVYNNYSTGRTSSNRIDRSINSSSRRNSNTTYTTRNTTVRNSGVRNNTTRNESYNTTRPTSNNTTRDYNTSTPRNSTPRTVSPNSTPRSYSPSNSGGGRSSGGGSYGGGGGGRSSGGGGRR</sequence>
<evidence type="ECO:0000313" key="3">
    <source>
        <dbReference type="Proteomes" id="UP000029554"/>
    </source>
</evidence>
<accession>A0A095U1K5</accession>
<dbReference type="EMBL" id="JRHH01000003">
    <property type="protein sequence ID" value="KGD68478.1"/>
    <property type="molecule type" value="Genomic_DNA"/>
</dbReference>
<dbReference type="eggNOG" id="ENOG5032TE6">
    <property type="taxonomic scope" value="Bacteria"/>
</dbReference>
<reference evidence="2 3" key="1">
    <citation type="submission" date="2014-09" db="EMBL/GenBank/DDBJ databases">
        <title>Whole Genome Shotgun of Flavobacterium aquatile LMG 4008.</title>
        <authorList>
            <person name="Gale A.N."/>
            <person name="Pipes S.E."/>
            <person name="Newman J.D."/>
        </authorList>
    </citation>
    <scope>NUCLEOTIDE SEQUENCE [LARGE SCALE GENOMIC DNA]</scope>
    <source>
        <strain evidence="2 3">LMG 4008</strain>
    </source>
</reference>
<dbReference type="OrthoDB" id="1443506at2"/>
<dbReference type="PROSITE" id="PS51257">
    <property type="entry name" value="PROKAR_LIPOPROTEIN"/>
    <property type="match status" value="1"/>
</dbReference>
<name>A0A095U1K5_9FLAO</name>
<dbReference type="RefSeq" id="WP_035126349.1">
    <property type="nucleotide sequence ID" value="NZ_JRHH01000003.1"/>
</dbReference>
<feature type="compositionally biased region" description="Gly residues" evidence="1">
    <location>
        <begin position="294"/>
        <end position="320"/>
    </location>
</feature>
<protein>
    <submittedName>
        <fullName evidence="2">Uncharacterized protein</fullName>
    </submittedName>
</protein>
<feature type="region of interest" description="Disordered" evidence="1">
    <location>
        <begin position="205"/>
        <end position="320"/>
    </location>
</feature>
<dbReference type="Proteomes" id="UP000029554">
    <property type="component" value="Unassembled WGS sequence"/>
</dbReference>
<dbReference type="AlphaFoldDB" id="A0A095U1K5"/>
<evidence type="ECO:0000256" key="1">
    <source>
        <dbReference type="SAM" id="MobiDB-lite"/>
    </source>
</evidence>
<feature type="compositionally biased region" description="Low complexity" evidence="1">
    <location>
        <begin position="209"/>
        <end position="241"/>
    </location>
</feature>
<gene>
    <name evidence="2" type="ORF">LG45_09370</name>
</gene>